<gene>
    <name evidence="1" type="ORF">F8144_03290</name>
</gene>
<dbReference type="AlphaFoldDB" id="A0A7J5DMW7"/>
<accession>A0A7J5DMW7</accession>
<sequence length="112" mass="12560">MSLEQLRGQFCWLTSIVLRGDLRPSEAVIELSSENASATLRLAGIVHARVDIADPDGDFVDEVVVRELPQYGPWPDEARHLLQHHTNRCALQWLTIIGPSEVEILAEEFGED</sequence>
<keyword evidence="2" id="KW-1185">Reference proteome</keyword>
<evidence type="ECO:0000313" key="2">
    <source>
        <dbReference type="Proteomes" id="UP000442990"/>
    </source>
</evidence>
<protein>
    <submittedName>
        <fullName evidence="1">Uncharacterized protein</fullName>
    </submittedName>
</protein>
<organism evidence="1 2">
    <name type="scientific">Streptomyces triticiradicis</name>
    <dbReference type="NCBI Taxonomy" id="2651189"/>
    <lineage>
        <taxon>Bacteria</taxon>
        <taxon>Bacillati</taxon>
        <taxon>Actinomycetota</taxon>
        <taxon>Actinomycetes</taxon>
        <taxon>Kitasatosporales</taxon>
        <taxon>Streptomycetaceae</taxon>
        <taxon>Streptomyces</taxon>
    </lineage>
</organism>
<dbReference type="EMBL" id="WBKG01000002">
    <property type="protein sequence ID" value="KAB1990101.1"/>
    <property type="molecule type" value="Genomic_DNA"/>
</dbReference>
<comment type="caution">
    <text evidence="1">The sequence shown here is derived from an EMBL/GenBank/DDBJ whole genome shotgun (WGS) entry which is preliminary data.</text>
</comment>
<proteinExistence type="predicted"/>
<dbReference type="Proteomes" id="UP000442990">
    <property type="component" value="Unassembled WGS sequence"/>
</dbReference>
<dbReference type="RefSeq" id="WP_151467681.1">
    <property type="nucleotide sequence ID" value="NZ_WBKG01000002.1"/>
</dbReference>
<reference evidence="1 2" key="1">
    <citation type="submission" date="2019-09" db="EMBL/GenBank/DDBJ databases">
        <title>Isolation and identification of active actinomycetes.</title>
        <authorList>
            <person name="Yu Z."/>
            <person name="Han C."/>
            <person name="Yu B."/>
        </authorList>
    </citation>
    <scope>NUCLEOTIDE SEQUENCE [LARGE SCALE GENOMIC DNA]</scope>
    <source>
        <strain evidence="1 2">NEAU-H2</strain>
    </source>
</reference>
<evidence type="ECO:0000313" key="1">
    <source>
        <dbReference type="EMBL" id="KAB1990101.1"/>
    </source>
</evidence>
<name>A0A7J5DMW7_9ACTN</name>